<protein>
    <submittedName>
        <fullName evidence="1">Uncharacterized protein</fullName>
    </submittedName>
</protein>
<sequence>MVNELDQPMVSPQQIQAAMRDMRDRVRAWWKRDGLGHTSAVSMSEEGSMEVELSCSLYFEMEERMHLQDPALPEAERRARVQSYFESRGFVLHSTPGDDIAVRDCDESSQALRKIIKDAFPSSIVRSIESRGTRDGAFVLQSAQVIIRDLADVFSLPAAQPDA</sequence>
<gene>
    <name evidence="1" type="ORF">QPK29_021270</name>
</gene>
<evidence type="ECO:0000313" key="2">
    <source>
        <dbReference type="Proteomes" id="UP001168096"/>
    </source>
</evidence>
<dbReference type="EMBL" id="JASNRB020000013">
    <property type="protein sequence ID" value="MFJ1470252.1"/>
    <property type="molecule type" value="Genomic_DNA"/>
</dbReference>
<name>A0ACC7MDU9_9BURK</name>
<evidence type="ECO:0000313" key="1">
    <source>
        <dbReference type="EMBL" id="MFJ1470252.1"/>
    </source>
</evidence>
<organism evidence="1 2">
    <name type="scientific">Massilia orientalis</name>
    <dbReference type="NCBI Taxonomy" id="3050128"/>
    <lineage>
        <taxon>Bacteria</taxon>
        <taxon>Pseudomonadati</taxon>
        <taxon>Pseudomonadota</taxon>
        <taxon>Betaproteobacteria</taxon>
        <taxon>Burkholderiales</taxon>
        <taxon>Oxalobacteraceae</taxon>
        <taxon>Telluria group</taxon>
        <taxon>Massilia</taxon>
    </lineage>
</organism>
<comment type="caution">
    <text evidence="1">The sequence shown here is derived from an EMBL/GenBank/DDBJ whole genome shotgun (WGS) entry which is preliminary data.</text>
</comment>
<reference evidence="1" key="1">
    <citation type="submission" date="2024-11" db="EMBL/GenBank/DDBJ databases">
        <title>Description of Massilia orientalis sp. nov., isolated from rhizosphere soil of Ageratina adenophora.</title>
        <authorList>
            <person name="Wang Y."/>
        </authorList>
    </citation>
    <scope>NUCLEOTIDE SEQUENCE</scope>
    <source>
        <strain evidence="1">YIM B02787</strain>
    </source>
</reference>
<dbReference type="Proteomes" id="UP001168096">
    <property type="component" value="Unassembled WGS sequence"/>
</dbReference>
<proteinExistence type="predicted"/>
<accession>A0ACC7MDU9</accession>
<keyword evidence="2" id="KW-1185">Reference proteome</keyword>